<evidence type="ECO:0000313" key="3">
    <source>
        <dbReference type="Proteomes" id="UP000799750"/>
    </source>
</evidence>
<dbReference type="OrthoDB" id="3786709at2759"/>
<evidence type="ECO:0000313" key="2">
    <source>
        <dbReference type="EMBL" id="KAF2496850.1"/>
    </source>
</evidence>
<organism evidence="2 3">
    <name type="scientific">Lophium mytilinum</name>
    <dbReference type="NCBI Taxonomy" id="390894"/>
    <lineage>
        <taxon>Eukaryota</taxon>
        <taxon>Fungi</taxon>
        <taxon>Dikarya</taxon>
        <taxon>Ascomycota</taxon>
        <taxon>Pezizomycotina</taxon>
        <taxon>Dothideomycetes</taxon>
        <taxon>Pleosporomycetidae</taxon>
        <taxon>Mytilinidiales</taxon>
        <taxon>Mytilinidiaceae</taxon>
        <taxon>Lophium</taxon>
    </lineage>
</organism>
<dbReference type="Proteomes" id="UP000799750">
    <property type="component" value="Unassembled WGS sequence"/>
</dbReference>
<feature type="compositionally biased region" description="Basic and acidic residues" evidence="1">
    <location>
        <begin position="332"/>
        <end position="342"/>
    </location>
</feature>
<evidence type="ECO:0000256" key="1">
    <source>
        <dbReference type="SAM" id="MobiDB-lite"/>
    </source>
</evidence>
<gene>
    <name evidence="2" type="ORF">BU16DRAFT_560159</name>
</gene>
<protein>
    <submittedName>
        <fullName evidence="2">Uncharacterized protein</fullName>
    </submittedName>
</protein>
<feature type="region of interest" description="Disordered" evidence="1">
    <location>
        <begin position="1"/>
        <end position="54"/>
    </location>
</feature>
<accession>A0A6A6QYJ0</accession>
<proteinExistence type="predicted"/>
<keyword evidence="3" id="KW-1185">Reference proteome</keyword>
<sequence>MSRLFHLQLDEEATHQPGVSSDTHEVFSPSIRQLRSTRQESTQSMFDDPEFHSSQIAGQLSLPRLVGHQYEQQSLEDSDSDGEYESGPNSETSSPKKPKHAKAQGPPPKTNELFKNLVKDEEGLYFGSAEDVFNAFADDPLWKPAKEELPYGEERLPYVMRIKDALLHLPAAESMTAVALDGTTGDTAAGSLGTAVGRGMTTPKDAKNKCGRGGGLARWTGGYYQLQAIEAAAHLLVDRVVALHELGWSRPNLDPKQLDVKRLYQPELSFDERINSIERVLKSKKHTCKWVLDNDDLVLDKLVGGPEKYEERSNTNKVLNDSRQIVLKFGRKEVSKSEDRSKTQPTAKPKRKASQIAIVDSYQINAGSGPSTPKRRQISALPSRNGAIHGYAQEKAGFVQNASVTRAYRSIVNGVTGGSLLHQDLPPTNNNNRFTPAIGSSNLRRSERVSRMATNFGK</sequence>
<feature type="compositionally biased region" description="Acidic residues" evidence="1">
    <location>
        <begin position="74"/>
        <end position="84"/>
    </location>
</feature>
<feature type="compositionally biased region" description="Polar residues" evidence="1">
    <location>
        <begin position="30"/>
        <end position="45"/>
    </location>
</feature>
<feature type="region of interest" description="Disordered" evidence="1">
    <location>
        <begin position="71"/>
        <end position="112"/>
    </location>
</feature>
<reference evidence="2" key="1">
    <citation type="journal article" date="2020" name="Stud. Mycol.">
        <title>101 Dothideomycetes genomes: a test case for predicting lifestyles and emergence of pathogens.</title>
        <authorList>
            <person name="Haridas S."/>
            <person name="Albert R."/>
            <person name="Binder M."/>
            <person name="Bloem J."/>
            <person name="Labutti K."/>
            <person name="Salamov A."/>
            <person name="Andreopoulos B."/>
            <person name="Baker S."/>
            <person name="Barry K."/>
            <person name="Bills G."/>
            <person name="Bluhm B."/>
            <person name="Cannon C."/>
            <person name="Castanera R."/>
            <person name="Culley D."/>
            <person name="Daum C."/>
            <person name="Ezra D."/>
            <person name="Gonzalez J."/>
            <person name="Henrissat B."/>
            <person name="Kuo A."/>
            <person name="Liang C."/>
            <person name="Lipzen A."/>
            <person name="Lutzoni F."/>
            <person name="Magnuson J."/>
            <person name="Mondo S."/>
            <person name="Nolan M."/>
            <person name="Ohm R."/>
            <person name="Pangilinan J."/>
            <person name="Park H.-J."/>
            <person name="Ramirez L."/>
            <person name="Alfaro M."/>
            <person name="Sun H."/>
            <person name="Tritt A."/>
            <person name="Yoshinaga Y."/>
            <person name="Zwiers L.-H."/>
            <person name="Turgeon B."/>
            <person name="Goodwin S."/>
            <person name="Spatafora J."/>
            <person name="Crous P."/>
            <person name="Grigoriev I."/>
        </authorList>
    </citation>
    <scope>NUCLEOTIDE SEQUENCE</scope>
    <source>
        <strain evidence="2">CBS 269.34</strain>
    </source>
</reference>
<dbReference type="AlphaFoldDB" id="A0A6A6QYJ0"/>
<dbReference type="EMBL" id="MU004187">
    <property type="protein sequence ID" value="KAF2496850.1"/>
    <property type="molecule type" value="Genomic_DNA"/>
</dbReference>
<name>A0A6A6QYJ0_9PEZI</name>
<feature type="region of interest" description="Disordered" evidence="1">
    <location>
        <begin position="332"/>
        <end position="355"/>
    </location>
</feature>